<protein>
    <recommendedName>
        <fullName evidence="3">ZP domain-containing protein</fullName>
    </recommendedName>
</protein>
<evidence type="ECO:0000313" key="1">
    <source>
        <dbReference type="EMBL" id="GFO24096.1"/>
    </source>
</evidence>
<dbReference type="AlphaFoldDB" id="A0AAV4BUC5"/>
<comment type="caution">
    <text evidence="1">The sequence shown here is derived from an EMBL/GenBank/DDBJ whole genome shotgun (WGS) entry which is preliminary data.</text>
</comment>
<dbReference type="EMBL" id="BLXT01005595">
    <property type="protein sequence ID" value="GFO24096.1"/>
    <property type="molecule type" value="Genomic_DNA"/>
</dbReference>
<organism evidence="1 2">
    <name type="scientific">Plakobranchus ocellatus</name>
    <dbReference type="NCBI Taxonomy" id="259542"/>
    <lineage>
        <taxon>Eukaryota</taxon>
        <taxon>Metazoa</taxon>
        <taxon>Spiralia</taxon>
        <taxon>Lophotrochozoa</taxon>
        <taxon>Mollusca</taxon>
        <taxon>Gastropoda</taxon>
        <taxon>Heterobranchia</taxon>
        <taxon>Euthyneura</taxon>
        <taxon>Panpulmonata</taxon>
        <taxon>Sacoglossa</taxon>
        <taxon>Placobranchoidea</taxon>
        <taxon>Plakobranchidae</taxon>
        <taxon>Plakobranchus</taxon>
    </lineage>
</organism>
<sequence length="94" mass="10564">MLTKINCPHGQDKRLAWPIVFDTELTCTAQFLYPRNFIAVRRCGFAKGSKPLGETGQYEKLALVGIIPEWTLSSFGIILHISLQNVKPALMFLV</sequence>
<accession>A0AAV4BUC5</accession>
<name>A0AAV4BUC5_9GAST</name>
<keyword evidence="2" id="KW-1185">Reference proteome</keyword>
<evidence type="ECO:0008006" key="3">
    <source>
        <dbReference type="Google" id="ProtNLM"/>
    </source>
</evidence>
<evidence type="ECO:0000313" key="2">
    <source>
        <dbReference type="Proteomes" id="UP000735302"/>
    </source>
</evidence>
<dbReference type="Proteomes" id="UP000735302">
    <property type="component" value="Unassembled WGS sequence"/>
</dbReference>
<gene>
    <name evidence="1" type="ORF">PoB_005060100</name>
</gene>
<proteinExistence type="predicted"/>
<reference evidence="1 2" key="1">
    <citation type="journal article" date="2021" name="Elife">
        <title>Chloroplast acquisition without the gene transfer in kleptoplastic sea slugs, Plakobranchus ocellatus.</title>
        <authorList>
            <person name="Maeda T."/>
            <person name="Takahashi S."/>
            <person name="Yoshida T."/>
            <person name="Shimamura S."/>
            <person name="Takaki Y."/>
            <person name="Nagai Y."/>
            <person name="Toyoda A."/>
            <person name="Suzuki Y."/>
            <person name="Arimoto A."/>
            <person name="Ishii H."/>
            <person name="Satoh N."/>
            <person name="Nishiyama T."/>
            <person name="Hasebe M."/>
            <person name="Maruyama T."/>
            <person name="Minagawa J."/>
            <person name="Obokata J."/>
            <person name="Shigenobu S."/>
        </authorList>
    </citation>
    <scope>NUCLEOTIDE SEQUENCE [LARGE SCALE GENOMIC DNA]</scope>
</reference>